<dbReference type="InterPro" id="IPR039425">
    <property type="entry name" value="RNA_pol_sigma-70-like"/>
</dbReference>
<protein>
    <submittedName>
        <fullName evidence="7">RNA polymerase sigma-70 factor, ECF subfamily</fullName>
    </submittedName>
</protein>
<organism evidence="7">
    <name type="scientific">uncultured Aureispira sp</name>
    <dbReference type="NCBI Taxonomy" id="1331704"/>
    <lineage>
        <taxon>Bacteria</taxon>
        <taxon>Pseudomonadati</taxon>
        <taxon>Bacteroidota</taxon>
        <taxon>Saprospiria</taxon>
        <taxon>Saprospirales</taxon>
        <taxon>Saprospiraceae</taxon>
        <taxon>Aureispira</taxon>
        <taxon>environmental samples</taxon>
    </lineage>
</organism>
<dbReference type="CDD" id="cd06171">
    <property type="entry name" value="Sigma70_r4"/>
    <property type="match status" value="1"/>
</dbReference>
<dbReference type="Pfam" id="PF08281">
    <property type="entry name" value="Sigma70_r4_2"/>
    <property type="match status" value="1"/>
</dbReference>
<dbReference type="InterPro" id="IPR013325">
    <property type="entry name" value="RNA_pol_sigma_r2"/>
</dbReference>
<feature type="domain" description="RNA polymerase sigma-70 region 2" evidence="5">
    <location>
        <begin position="39"/>
        <end position="99"/>
    </location>
</feature>
<dbReference type="NCBIfam" id="TIGR02937">
    <property type="entry name" value="sigma70-ECF"/>
    <property type="match status" value="1"/>
</dbReference>
<evidence type="ECO:0000256" key="3">
    <source>
        <dbReference type="ARBA" id="ARBA00023082"/>
    </source>
</evidence>
<dbReference type="InterPro" id="IPR014284">
    <property type="entry name" value="RNA_pol_sigma-70_dom"/>
</dbReference>
<reference evidence="7" key="1">
    <citation type="submission" date="2020-01" db="EMBL/GenBank/DDBJ databases">
        <authorList>
            <person name="Meier V. D."/>
            <person name="Meier V D."/>
        </authorList>
    </citation>
    <scope>NUCLEOTIDE SEQUENCE</scope>
    <source>
        <strain evidence="7">HLG_WM_MAG_10</strain>
    </source>
</reference>
<evidence type="ECO:0000259" key="5">
    <source>
        <dbReference type="Pfam" id="PF04542"/>
    </source>
</evidence>
<dbReference type="SUPFAM" id="SSF88946">
    <property type="entry name" value="Sigma2 domain of RNA polymerase sigma factors"/>
    <property type="match status" value="1"/>
</dbReference>
<evidence type="ECO:0000259" key="6">
    <source>
        <dbReference type="Pfam" id="PF08281"/>
    </source>
</evidence>
<evidence type="ECO:0000256" key="4">
    <source>
        <dbReference type="ARBA" id="ARBA00023163"/>
    </source>
</evidence>
<evidence type="ECO:0000256" key="2">
    <source>
        <dbReference type="ARBA" id="ARBA00023015"/>
    </source>
</evidence>
<feature type="domain" description="RNA polymerase sigma factor 70 region 4 type 2" evidence="6">
    <location>
        <begin position="138"/>
        <end position="188"/>
    </location>
</feature>
<keyword evidence="3" id="KW-0731">Sigma factor</keyword>
<gene>
    <name evidence="7" type="ORF">HELGO_WM18253</name>
</gene>
<comment type="similarity">
    <text evidence="1">Belongs to the sigma-70 factor family. ECF subfamily.</text>
</comment>
<evidence type="ECO:0000313" key="7">
    <source>
        <dbReference type="EMBL" id="CAA6821303.1"/>
    </source>
</evidence>
<dbReference type="PANTHER" id="PTHR43133:SF59">
    <property type="entry name" value="ECF RNA POLYMERASE SIGMA FACTOR SIGR"/>
    <property type="match status" value="1"/>
</dbReference>
<dbReference type="InterPro" id="IPR007627">
    <property type="entry name" value="RNA_pol_sigma70_r2"/>
</dbReference>
<dbReference type="Gene3D" id="1.10.1740.10">
    <property type="match status" value="1"/>
</dbReference>
<dbReference type="InterPro" id="IPR036388">
    <property type="entry name" value="WH-like_DNA-bd_sf"/>
</dbReference>
<dbReference type="GO" id="GO:0003677">
    <property type="term" value="F:DNA binding"/>
    <property type="evidence" value="ECO:0007669"/>
    <property type="project" value="InterPro"/>
</dbReference>
<dbReference type="PANTHER" id="PTHR43133">
    <property type="entry name" value="RNA POLYMERASE ECF-TYPE SIGMA FACTO"/>
    <property type="match status" value="1"/>
</dbReference>
<dbReference type="Gene3D" id="1.10.10.10">
    <property type="entry name" value="Winged helix-like DNA-binding domain superfamily/Winged helix DNA-binding domain"/>
    <property type="match status" value="1"/>
</dbReference>
<dbReference type="GO" id="GO:0016987">
    <property type="term" value="F:sigma factor activity"/>
    <property type="evidence" value="ECO:0007669"/>
    <property type="project" value="UniProtKB-KW"/>
</dbReference>
<dbReference type="EMBL" id="CACVAQ010000295">
    <property type="protein sequence ID" value="CAA6821303.1"/>
    <property type="molecule type" value="Genomic_DNA"/>
</dbReference>
<dbReference type="InterPro" id="IPR013249">
    <property type="entry name" value="RNA_pol_sigma70_r4_t2"/>
</dbReference>
<keyword evidence="4" id="KW-0804">Transcription</keyword>
<keyword evidence="2" id="KW-0805">Transcription regulation</keyword>
<dbReference type="SUPFAM" id="SSF88659">
    <property type="entry name" value="Sigma3 and sigma4 domains of RNA polymerase sigma factors"/>
    <property type="match status" value="1"/>
</dbReference>
<sequence>MENENEYLEEEVEQQEEVPTATPAQLAVFNNELMPQIDALYNFAFHLCYNEDDANDLVQETYLKAFRFIDKYIQGTNAKAWLFKILKNAFINQYRKKSKRPTQVDYEEIATYHDSEDASYVDFFDLREEIFQGMMGDEVTNAINALPIDFRTVILLCDIEGFTYEEISKIINIPIGTVRSRLHRARNMLKERLTNYANSMGYKDKRGQKK</sequence>
<proteinExistence type="inferred from homology"/>
<name>A0A6S6TYA4_9BACT</name>
<evidence type="ECO:0000256" key="1">
    <source>
        <dbReference type="ARBA" id="ARBA00010641"/>
    </source>
</evidence>
<dbReference type="InterPro" id="IPR013324">
    <property type="entry name" value="RNA_pol_sigma_r3/r4-like"/>
</dbReference>
<accession>A0A6S6TYA4</accession>
<dbReference type="AlphaFoldDB" id="A0A6S6TYA4"/>
<dbReference type="GO" id="GO:0006352">
    <property type="term" value="P:DNA-templated transcription initiation"/>
    <property type="evidence" value="ECO:0007669"/>
    <property type="project" value="InterPro"/>
</dbReference>
<dbReference type="Pfam" id="PF04542">
    <property type="entry name" value="Sigma70_r2"/>
    <property type="match status" value="1"/>
</dbReference>